<accession>A0A328B4I7</accession>
<organism evidence="1 2">
    <name type="scientific">Phenylobacterium hankyongense</name>
    <dbReference type="NCBI Taxonomy" id="1813876"/>
    <lineage>
        <taxon>Bacteria</taxon>
        <taxon>Pseudomonadati</taxon>
        <taxon>Pseudomonadota</taxon>
        <taxon>Alphaproteobacteria</taxon>
        <taxon>Caulobacterales</taxon>
        <taxon>Caulobacteraceae</taxon>
        <taxon>Phenylobacterium</taxon>
    </lineage>
</organism>
<proteinExistence type="predicted"/>
<dbReference type="AlphaFoldDB" id="A0A328B4I7"/>
<dbReference type="EMBL" id="QFYP01000001">
    <property type="protein sequence ID" value="RAK60826.1"/>
    <property type="molecule type" value="Genomic_DNA"/>
</dbReference>
<sequence>MAGNYVVLREEPAGFTVVLAGTSEDLSGARTKWRKAARDQSSTHVFTRLNVSRAVRVAEHDDLVAHYRPKVSSEAEA</sequence>
<gene>
    <name evidence="1" type="ORF">DJ021_13910</name>
</gene>
<name>A0A328B4I7_9CAUL</name>
<comment type="caution">
    <text evidence="1">The sequence shown here is derived from an EMBL/GenBank/DDBJ whole genome shotgun (WGS) entry which is preliminary data.</text>
</comment>
<reference evidence="2" key="1">
    <citation type="submission" date="2018-05" db="EMBL/GenBank/DDBJ databases">
        <authorList>
            <person name="Li X."/>
        </authorList>
    </citation>
    <scope>NUCLEOTIDE SEQUENCE [LARGE SCALE GENOMIC DNA]</scope>
    <source>
        <strain evidence="2">HKS-05</strain>
    </source>
</reference>
<keyword evidence="2" id="KW-1185">Reference proteome</keyword>
<dbReference type="Proteomes" id="UP000249842">
    <property type="component" value="Unassembled WGS sequence"/>
</dbReference>
<evidence type="ECO:0000313" key="2">
    <source>
        <dbReference type="Proteomes" id="UP000249842"/>
    </source>
</evidence>
<evidence type="ECO:0008006" key="3">
    <source>
        <dbReference type="Google" id="ProtNLM"/>
    </source>
</evidence>
<protein>
    <recommendedName>
        <fullName evidence="3">GIY-YIG nuclease family protein</fullName>
    </recommendedName>
</protein>
<evidence type="ECO:0000313" key="1">
    <source>
        <dbReference type="EMBL" id="RAK60826.1"/>
    </source>
</evidence>